<dbReference type="Pfam" id="PF08205">
    <property type="entry name" value="C2-set_2"/>
    <property type="match status" value="1"/>
</dbReference>
<evidence type="ECO:0000259" key="7">
    <source>
        <dbReference type="PROSITE" id="PS50835"/>
    </source>
</evidence>
<dbReference type="InterPro" id="IPR003599">
    <property type="entry name" value="Ig_sub"/>
</dbReference>
<proteinExistence type="predicted"/>
<dbReference type="AlphaFoldDB" id="A0AAV1FP92"/>
<dbReference type="InterPro" id="IPR013162">
    <property type="entry name" value="CD80_C2-set"/>
</dbReference>
<keyword evidence="5" id="KW-0812">Transmembrane</keyword>
<dbReference type="InterPro" id="IPR007110">
    <property type="entry name" value="Ig-like_dom"/>
</dbReference>
<dbReference type="InterPro" id="IPR036179">
    <property type="entry name" value="Ig-like_dom_sf"/>
</dbReference>
<organism evidence="8 9">
    <name type="scientific">Xyrichtys novacula</name>
    <name type="common">Pearly razorfish</name>
    <name type="synonym">Hemipteronotus novacula</name>
    <dbReference type="NCBI Taxonomy" id="13765"/>
    <lineage>
        <taxon>Eukaryota</taxon>
        <taxon>Metazoa</taxon>
        <taxon>Chordata</taxon>
        <taxon>Craniata</taxon>
        <taxon>Vertebrata</taxon>
        <taxon>Euteleostomi</taxon>
        <taxon>Actinopterygii</taxon>
        <taxon>Neopterygii</taxon>
        <taxon>Teleostei</taxon>
        <taxon>Neoteleostei</taxon>
        <taxon>Acanthomorphata</taxon>
        <taxon>Eupercaria</taxon>
        <taxon>Labriformes</taxon>
        <taxon>Labridae</taxon>
        <taxon>Xyrichtys</taxon>
    </lineage>
</organism>
<comment type="subcellular location">
    <subcellularLocation>
        <location evidence="1">Membrane</location>
        <topology evidence="1">Single-pass membrane protein</topology>
    </subcellularLocation>
</comment>
<dbReference type="InterPro" id="IPR013783">
    <property type="entry name" value="Ig-like_fold"/>
</dbReference>
<dbReference type="PANTHER" id="PTHR46484">
    <property type="entry name" value="SI:CH211-171H4.5-RELATED"/>
    <property type="match status" value="1"/>
</dbReference>
<feature type="signal peptide" evidence="6">
    <location>
        <begin position="1"/>
        <end position="19"/>
    </location>
</feature>
<keyword evidence="9" id="KW-1185">Reference proteome</keyword>
<dbReference type="PROSITE" id="PS50835">
    <property type="entry name" value="IG_LIKE"/>
    <property type="match status" value="3"/>
</dbReference>
<keyword evidence="8" id="KW-0675">Receptor</keyword>
<keyword evidence="5" id="KW-1133">Transmembrane helix</keyword>
<dbReference type="Gene3D" id="2.60.40.10">
    <property type="entry name" value="Immunoglobulins"/>
    <property type="match status" value="5"/>
</dbReference>
<feature type="chain" id="PRO_5043326086" evidence="6">
    <location>
        <begin position="20"/>
        <end position="716"/>
    </location>
</feature>
<name>A0AAV1FP92_XYRNO</name>
<evidence type="ECO:0000256" key="3">
    <source>
        <dbReference type="ARBA" id="ARBA00023157"/>
    </source>
</evidence>
<dbReference type="Pfam" id="PF07679">
    <property type="entry name" value="I-set"/>
    <property type="match status" value="1"/>
</dbReference>
<keyword evidence="2 5" id="KW-0472">Membrane</keyword>
<dbReference type="Proteomes" id="UP001178508">
    <property type="component" value="Chromosome 8"/>
</dbReference>
<feature type="domain" description="Ig-like" evidence="7">
    <location>
        <begin position="137"/>
        <end position="229"/>
    </location>
</feature>
<feature type="domain" description="Ig-like" evidence="7">
    <location>
        <begin position="240"/>
        <end position="323"/>
    </location>
</feature>
<gene>
    <name evidence="8" type="ORF">XNOV1_A011907</name>
</gene>
<dbReference type="PANTHER" id="PTHR46484:SF8">
    <property type="entry name" value="B-CELL RECEPTOR CD22-LIKE-RELATED"/>
    <property type="match status" value="1"/>
</dbReference>
<reference evidence="8" key="1">
    <citation type="submission" date="2023-08" db="EMBL/GenBank/DDBJ databases">
        <authorList>
            <person name="Alioto T."/>
            <person name="Alioto T."/>
            <person name="Gomez Garrido J."/>
        </authorList>
    </citation>
    <scope>NUCLEOTIDE SEQUENCE</scope>
</reference>
<evidence type="ECO:0000256" key="2">
    <source>
        <dbReference type="ARBA" id="ARBA00023136"/>
    </source>
</evidence>
<dbReference type="Pfam" id="PF13927">
    <property type="entry name" value="Ig_3"/>
    <property type="match status" value="1"/>
</dbReference>
<dbReference type="SUPFAM" id="SSF48726">
    <property type="entry name" value="Immunoglobulin"/>
    <property type="match status" value="4"/>
</dbReference>
<accession>A0AAV1FP92</accession>
<feature type="domain" description="Ig-like" evidence="7">
    <location>
        <begin position="328"/>
        <end position="408"/>
    </location>
</feature>
<protein>
    <submittedName>
        <fullName evidence="8">B-cell receptor CD22-like isoform X2</fullName>
    </submittedName>
</protein>
<keyword evidence="3" id="KW-1015">Disulfide bond</keyword>
<dbReference type="InterPro" id="IPR013098">
    <property type="entry name" value="Ig_I-set"/>
</dbReference>
<dbReference type="GO" id="GO:0016020">
    <property type="term" value="C:membrane"/>
    <property type="evidence" value="ECO:0007669"/>
    <property type="project" value="UniProtKB-SubCell"/>
</dbReference>
<feature type="transmembrane region" description="Helical" evidence="5">
    <location>
        <begin position="517"/>
        <end position="541"/>
    </location>
</feature>
<keyword evidence="6" id="KW-0732">Signal</keyword>
<evidence type="ECO:0000256" key="4">
    <source>
        <dbReference type="SAM" id="MobiDB-lite"/>
    </source>
</evidence>
<evidence type="ECO:0000256" key="6">
    <source>
        <dbReference type="SAM" id="SignalP"/>
    </source>
</evidence>
<dbReference type="EMBL" id="OY660871">
    <property type="protein sequence ID" value="CAJ1062779.1"/>
    <property type="molecule type" value="Genomic_DNA"/>
</dbReference>
<dbReference type="SMART" id="SM00409">
    <property type="entry name" value="IG"/>
    <property type="match status" value="4"/>
</dbReference>
<evidence type="ECO:0000256" key="1">
    <source>
        <dbReference type="ARBA" id="ARBA00004167"/>
    </source>
</evidence>
<evidence type="ECO:0000256" key="5">
    <source>
        <dbReference type="SAM" id="Phobius"/>
    </source>
</evidence>
<evidence type="ECO:0000313" key="8">
    <source>
        <dbReference type="EMBL" id="CAJ1062779.1"/>
    </source>
</evidence>
<feature type="compositionally biased region" description="Polar residues" evidence="4">
    <location>
        <begin position="599"/>
        <end position="627"/>
    </location>
</feature>
<evidence type="ECO:0000313" key="9">
    <source>
        <dbReference type="Proteomes" id="UP001178508"/>
    </source>
</evidence>
<feature type="region of interest" description="Disordered" evidence="4">
    <location>
        <begin position="590"/>
        <end position="632"/>
    </location>
</feature>
<sequence>MALALPVLLIGCLLQGAMCQKFQAFLPQTMEAVKGSCVTIPCSFDIERQFESDLDNTCTGIWTQGKHLKFVFESRDPQQSSIKGNLTGVLTRKDCSTTLNNMQPQHSSDYRFRLSCSNRLKYIFTDGTRISVKDDPPSPTLTPSTLEVKEGTVVRLTCSAPAPCLSLPPTLTWTSGLGEVQETLQENLDKTKVKMSVVNFDASHLHHRQKISCTALYRKQDGSTESSVNSSLTAEITYSPKGTTVSVSPSGPVKEHTTVTLTCTSNANPAVKDYTWYRADGGQGASIGTGQTLNINASPDTDPIFCKAENEVGVGRSSNTQIDVQYSPKETTVVVSPSGPVKEGSNVTLACSSRASPAVQNYNWYRVDGSQEITIGTGQVIDFTASRESVSLFCTAQNDLGAGRSNVSHVDVQFAPQILPSSDCNKTVDQVKCSCKTSGNPPPTLHWYLDELPVNTSGQSEIRYVPENGTNVSLITVSQAQWRDHTLLCRSSNSLGSATLQFYFLHVPKTTTESQDLVVVLILVATVVALIVLVCALLFVIRAQKSHQNLLKSQCPSNTSTVAMNQLQPSGEENEVPTTKDEDIYANTTELEKDDVAQPATTSEPNSTSLPSSDQNNTSGAGNSSEETTVESKDAIYSNVTWKRKSKIRKEGDGTNLLDSSYPQEEMSVERGLTGDFVNNAVEMGNLYGQVKPRNVRKESECEYAQVKFRHSAVQK</sequence>